<comment type="subcellular location">
    <subcellularLocation>
        <location evidence="2">Cell membrane</location>
        <topology evidence="2">Lipid-anchor</topology>
    </subcellularLocation>
</comment>
<dbReference type="RefSeq" id="WP_264733686.1">
    <property type="nucleotide sequence ID" value="NZ_JAPDNR010000001.1"/>
</dbReference>
<comment type="caution">
    <text evidence="3">The sequence shown here is derived from an EMBL/GenBank/DDBJ whole genome shotgun (WGS) entry which is preliminary data.</text>
</comment>
<dbReference type="SUPFAM" id="SSF56954">
    <property type="entry name" value="Outer membrane efflux proteins (OEP)"/>
    <property type="match status" value="1"/>
</dbReference>
<keyword evidence="2" id="KW-0472">Membrane</keyword>
<dbReference type="Proteomes" id="UP001207742">
    <property type="component" value="Unassembled WGS sequence"/>
</dbReference>
<dbReference type="Gene3D" id="1.20.1600.10">
    <property type="entry name" value="Outer membrane efflux proteins (OEP)"/>
    <property type="match status" value="1"/>
</dbReference>
<sequence length="462" mass="50905">MLHHYKGLLLLMVVTTLAACRVTHTYKQPEGPAANLYRDQTVTDTVTLASRPWQSLFADTLLQHLITTGLRENLDLKIAITRIDAAKAALRSSKAAFWPDINGNAGIKQSRFATAQSFGLFENATQYDIGLTAGWEADIWGKIRSAKRAALAGLLQSEAARRAVQTQLVADIANNYYTLLALDEQLAVLEKTLINRQADVTAMKELKAANVVNGAAVVQSEANQYAAAVAIPDMKKQIRETENALGILLAQPSGMIRRAVLAEQSLPATLHTGVPAQLLQYRPDVQQAEYAFRVAFENTNVARTYFYPSLNITAAGGFSTFNFKDWFSSLGLFGNIAAGVTQPIFNKGLNKARLATARAKQEEAGYRFRQSLLTAGEEVSNALYAYETAKEKQRSRVMQLQALEKSVDFTKELLRYSTATNYTDVLTSEQSLLAARIGDITDRLQQWQAVIVLYRSLGGGWQ</sequence>
<keyword evidence="4" id="KW-1185">Reference proteome</keyword>
<dbReference type="Gene3D" id="2.20.200.10">
    <property type="entry name" value="Outer membrane efflux proteins (OEP)"/>
    <property type="match status" value="1"/>
</dbReference>
<gene>
    <name evidence="3" type="ORF">OL497_23440</name>
</gene>
<evidence type="ECO:0000256" key="1">
    <source>
        <dbReference type="ARBA" id="ARBA00007613"/>
    </source>
</evidence>
<evidence type="ECO:0000313" key="4">
    <source>
        <dbReference type="Proteomes" id="UP001207742"/>
    </source>
</evidence>
<name>A0ABT3ISB4_9BACT</name>
<dbReference type="PANTHER" id="PTHR30203:SF33">
    <property type="entry name" value="BLR4455 PROTEIN"/>
    <property type="match status" value="1"/>
</dbReference>
<evidence type="ECO:0000313" key="3">
    <source>
        <dbReference type="EMBL" id="MCW3486870.1"/>
    </source>
</evidence>
<dbReference type="EMBL" id="JAPDNS010000002">
    <property type="protein sequence ID" value="MCW3486870.1"/>
    <property type="molecule type" value="Genomic_DNA"/>
</dbReference>
<proteinExistence type="inferred from homology"/>
<comment type="similarity">
    <text evidence="1 2">Belongs to the outer membrane factor (OMF) (TC 1.B.17) family.</text>
</comment>
<dbReference type="PROSITE" id="PS51257">
    <property type="entry name" value="PROKAR_LIPOPROTEIN"/>
    <property type="match status" value="1"/>
</dbReference>
<keyword evidence="2" id="KW-0812">Transmembrane</keyword>
<reference evidence="3 4" key="1">
    <citation type="submission" date="2022-10" db="EMBL/GenBank/DDBJ databases">
        <title>Chitinophaga nivalis PC15 sp. nov., isolated from Pyeongchang county, South Korea.</title>
        <authorList>
            <person name="Trinh H.N."/>
        </authorList>
    </citation>
    <scope>NUCLEOTIDE SEQUENCE [LARGE SCALE GENOMIC DNA]</scope>
    <source>
        <strain evidence="3 4">PC14</strain>
    </source>
</reference>
<dbReference type="NCBIfam" id="TIGR01845">
    <property type="entry name" value="outer_NodT"/>
    <property type="match status" value="1"/>
</dbReference>
<keyword evidence="2" id="KW-0449">Lipoprotein</keyword>
<keyword evidence="2" id="KW-0732">Signal</keyword>
<dbReference type="Pfam" id="PF02321">
    <property type="entry name" value="OEP"/>
    <property type="match status" value="2"/>
</dbReference>
<keyword evidence="2" id="KW-0564">Palmitate</keyword>
<dbReference type="InterPro" id="IPR003423">
    <property type="entry name" value="OMP_efflux"/>
</dbReference>
<accession>A0ABT3ISB4</accession>
<dbReference type="PANTHER" id="PTHR30203">
    <property type="entry name" value="OUTER MEMBRANE CATION EFFLUX PROTEIN"/>
    <property type="match status" value="1"/>
</dbReference>
<feature type="signal peptide" evidence="2">
    <location>
        <begin position="1"/>
        <end position="18"/>
    </location>
</feature>
<feature type="chain" id="PRO_5044981179" evidence="2">
    <location>
        <begin position="19"/>
        <end position="462"/>
    </location>
</feature>
<protein>
    <submittedName>
        <fullName evidence="3">Efflux transporter outer membrane subunit</fullName>
    </submittedName>
</protein>
<evidence type="ECO:0000256" key="2">
    <source>
        <dbReference type="RuleBase" id="RU362097"/>
    </source>
</evidence>
<keyword evidence="2" id="KW-1134">Transmembrane beta strand</keyword>
<organism evidence="3 4">
    <name type="scientific">Chitinophaga nivalis</name>
    <dbReference type="NCBI Taxonomy" id="2991709"/>
    <lineage>
        <taxon>Bacteria</taxon>
        <taxon>Pseudomonadati</taxon>
        <taxon>Bacteroidota</taxon>
        <taxon>Chitinophagia</taxon>
        <taxon>Chitinophagales</taxon>
        <taxon>Chitinophagaceae</taxon>
        <taxon>Chitinophaga</taxon>
    </lineage>
</organism>
<dbReference type="InterPro" id="IPR010131">
    <property type="entry name" value="MdtP/NodT-like"/>
</dbReference>